<dbReference type="GeneID" id="60605094"/>
<keyword evidence="4" id="KW-1185">Reference proteome</keyword>
<organism evidence="3 4">
    <name type="scientific">Corynebacterium urealyticum (strain ATCC 43042 / DSM 7109)</name>
    <dbReference type="NCBI Taxonomy" id="504474"/>
    <lineage>
        <taxon>Bacteria</taxon>
        <taxon>Bacillati</taxon>
        <taxon>Actinomycetota</taxon>
        <taxon>Actinomycetes</taxon>
        <taxon>Mycobacteriales</taxon>
        <taxon>Corynebacteriaceae</taxon>
        <taxon>Corynebacterium</taxon>
    </lineage>
</organism>
<keyword evidence="2" id="KW-1133">Transmembrane helix</keyword>
<dbReference type="RefSeq" id="WP_012359551.1">
    <property type="nucleotide sequence ID" value="NC_010545.1"/>
</dbReference>
<dbReference type="eggNOG" id="COG0586">
    <property type="taxonomic scope" value="Bacteria"/>
</dbReference>
<keyword evidence="2" id="KW-0472">Membrane</keyword>
<feature type="transmembrane region" description="Helical" evidence="2">
    <location>
        <begin position="156"/>
        <end position="179"/>
    </location>
</feature>
<dbReference type="AlphaFoldDB" id="B1VER1"/>
<evidence type="ECO:0000256" key="1">
    <source>
        <dbReference type="SAM" id="MobiDB-lite"/>
    </source>
</evidence>
<evidence type="ECO:0000313" key="4">
    <source>
        <dbReference type="Proteomes" id="UP000001727"/>
    </source>
</evidence>
<dbReference type="KEGG" id="cur:cu0290"/>
<dbReference type="EMBL" id="AM942444">
    <property type="protein sequence ID" value="CAQ04250.1"/>
    <property type="molecule type" value="Genomic_DNA"/>
</dbReference>
<feature type="transmembrane region" description="Helical" evidence="2">
    <location>
        <begin position="50"/>
        <end position="70"/>
    </location>
</feature>
<reference evidence="3 4" key="1">
    <citation type="journal article" date="2008" name="J. Biotechnol.">
        <title>The lifestyle of Corynebacterium urealyticum derived from its complete genome sequence established by pyrosequencing.</title>
        <authorList>
            <person name="Tauch A."/>
            <person name="Trost E."/>
            <person name="Tilker A."/>
            <person name="Ludewig U."/>
            <person name="Schneiker S."/>
            <person name="Goesmann A."/>
            <person name="Arnold W."/>
            <person name="Bekel T."/>
            <person name="Brinkrolf K."/>
            <person name="Brune I."/>
            <person name="Goetker S."/>
            <person name="Kalinowski J."/>
            <person name="Kamp P.-B."/>
            <person name="Lobo F.P."/>
            <person name="Viehoever P."/>
            <person name="Weisshaar B."/>
            <person name="Soriano F."/>
            <person name="Droege M."/>
            <person name="Puehler A."/>
        </authorList>
    </citation>
    <scope>NUCLEOTIDE SEQUENCE [LARGE SCALE GENOMIC DNA]</scope>
    <source>
        <strain evidence="4">ATCC 43042 / DSM 7109</strain>
    </source>
</reference>
<feature type="region of interest" description="Disordered" evidence="1">
    <location>
        <begin position="1"/>
        <end position="37"/>
    </location>
</feature>
<evidence type="ECO:0000313" key="3">
    <source>
        <dbReference type="EMBL" id="CAQ04250.1"/>
    </source>
</evidence>
<dbReference type="STRING" id="504474.cu0290"/>
<gene>
    <name evidence="3" type="ordered locus">cu0290</name>
</gene>
<protein>
    <submittedName>
        <fullName evidence="3">Putative membrane protein</fullName>
    </submittedName>
</protein>
<keyword evidence="2" id="KW-0812">Transmembrane</keyword>
<evidence type="ECO:0000256" key="2">
    <source>
        <dbReference type="SAM" id="Phobius"/>
    </source>
</evidence>
<feature type="transmembrane region" description="Helical" evidence="2">
    <location>
        <begin position="100"/>
        <end position="123"/>
    </location>
</feature>
<feature type="transmembrane region" description="Helical" evidence="2">
    <location>
        <begin position="186"/>
        <end position="205"/>
    </location>
</feature>
<sequence>MNVNPDPNQPDDHDARSDSATGPKQTEKPGNQEEQIPAFISQPDRLDKWIWAYLVAATIFGFAMIPLRVWLLNNPVPYALMVGGYTSSIVGGAESTTGGFSAVAVVLMTLVGALKTVPLWWLVGNKWGLEYLRMSVAHSPRLKRWTARLEHARPGVLGAAIVLSYIPFVPTIVIANLLAGIRRMGFWTVLGLNAFGVLVTNTFFAYLGVTYGEQVISIVEQVNRYAMWVTIALLVFMFWSISKQNKKAA</sequence>
<feature type="transmembrane region" description="Helical" evidence="2">
    <location>
        <begin position="225"/>
        <end position="242"/>
    </location>
</feature>
<dbReference type="HOGENOM" id="CLU_071288_1_0_11"/>
<accession>B1VER1</accession>
<name>B1VER1_CORU7</name>
<proteinExistence type="predicted"/>
<dbReference type="Proteomes" id="UP000001727">
    <property type="component" value="Chromosome"/>
</dbReference>